<proteinExistence type="predicted"/>
<evidence type="ECO:0000313" key="1">
    <source>
        <dbReference type="EMBL" id="KAJ8626023.1"/>
    </source>
</evidence>
<sequence length="107" mass="12357">MTLSCLTCKTPQRTNSDLEDEHFDARFQRLRPTRTDRNWSGRLFPCSSEDTMRTMHRRGSTTTDVMENVGQAESSGKSEPRLVRSPGMRRDWSFEDLTKKNSIATRA</sequence>
<gene>
    <name evidence="1" type="ORF">MRB53_019330</name>
</gene>
<dbReference type="EMBL" id="CM056814">
    <property type="protein sequence ID" value="KAJ8626023.1"/>
    <property type="molecule type" value="Genomic_DNA"/>
</dbReference>
<reference evidence="1 2" key="1">
    <citation type="journal article" date="2022" name="Hortic Res">
        <title>A haplotype resolved chromosomal level avocado genome allows analysis of novel avocado genes.</title>
        <authorList>
            <person name="Nath O."/>
            <person name="Fletcher S.J."/>
            <person name="Hayward A."/>
            <person name="Shaw L.M."/>
            <person name="Masouleh A.K."/>
            <person name="Furtado A."/>
            <person name="Henry R.J."/>
            <person name="Mitter N."/>
        </authorList>
    </citation>
    <scope>NUCLEOTIDE SEQUENCE [LARGE SCALE GENOMIC DNA]</scope>
    <source>
        <strain evidence="2">cv. Hass</strain>
    </source>
</reference>
<keyword evidence="2" id="KW-1185">Reference proteome</keyword>
<dbReference type="Proteomes" id="UP001234297">
    <property type="component" value="Chromosome 6"/>
</dbReference>
<protein>
    <submittedName>
        <fullName evidence="1">Uncharacterized protein</fullName>
    </submittedName>
</protein>
<comment type="caution">
    <text evidence="1">The sequence shown here is derived from an EMBL/GenBank/DDBJ whole genome shotgun (WGS) entry which is preliminary data.</text>
</comment>
<name>A0ACC2KZ10_PERAE</name>
<accession>A0ACC2KZ10</accession>
<organism evidence="1 2">
    <name type="scientific">Persea americana</name>
    <name type="common">Avocado</name>
    <dbReference type="NCBI Taxonomy" id="3435"/>
    <lineage>
        <taxon>Eukaryota</taxon>
        <taxon>Viridiplantae</taxon>
        <taxon>Streptophyta</taxon>
        <taxon>Embryophyta</taxon>
        <taxon>Tracheophyta</taxon>
        <taxon>Spermatophyta</taxon>
        <taxon>Magnoliopsida</taxon>
        <taxon>Magnoliidae</taxon>
        <taxon>Laurales</taxon>
        <taxon>Lauraceae</taxon>
        <taxon>Persea</taxon>
    </lineage>
</organism>
<evidence type="ECO:0000313" key="2">
    <source>
        <dbReference type="Proteomes" id="UP001234297"/>
    </source>
</evidence>